<proteinExistence type="predicted"/>
<feature type="region of interest" description="Disordered" evidence="1">
    <location>
        <begin position="1"/>
        <end position="20"/>
    </location>
</feature>
<organism evidence="2 3">
    <name type="scientific">Smittium culicis</name>
    <dbReference type="NCBI Taxonomy" id="133412"/>
    <lineage>
        <taxon>Eukaryota</taxon>
        <taxon>Fungi</taxon>
        <taxon>Fungi incertae sedis</taxon>
        <taxon>Zoopagomycota</taxon>
        <taxon>Kickxellomycotina</taxon>
        <taxon>Harpellomycetes</taxon>
        <taxon>Harpellales</taxon>
        <taxon>Legeriomycetaceae</taxon>
        <taxon>Smittium</taxon>
    </lineage>
</organism>
<dbReference type="Proteomes" id="UP000187429">
    <property type="component" value="Unassembled WGS sequence"/>
</dbReference>
<sequence length="46" mass="5303">MDDFAVVKQENEPGNPDEDLDINQIFSEKIPDSDDQYIPITEYKDA</sequence>
<comment type="caution">
    <text evidence="2">The sequence shown here is derived from an EMBL/GenBank/DDBJ whole genome shotgun (WGS) entry which is preliminary data.</text>
</comment>
<accession>A0A1R1XX89</accession>
<evidence type="ECO:0000313" key="3">
    <source>
        <dbReference type="Proteomes" id="UP000187429"/>
    </source>
</evidence>
<dbReference type="EMBL" id="LSSM01003063">
    <property type="protein sequence ID" value="OMJ19228.1"/>
    <property type="molecule type" value="Genomic_DNA"/>
</dbReference>
<name>A0A1R1XX89_9FUNG</name>
<gene>
    <name evidence="2" type="ORF">AYI69_g6713</name>
</gene>
<evidence type="ECO:0000256" key="1">
    <source>
        <dbReference type="SAM" id="MobiDB-lite"/>
    </source>
</evidence>
<keyword evidence="3" id="KW-1185">Reference proteome</keyword>
<dbReference type="AlphaFoldDB" id="A0A1R1XX89"/>
<feature type="non-terminal residue" evidence="2">
    <location>
        <position position="46"/>
    </location>
</feature>
<protein>
    <submittedName>
        <fullName evidence="2">Uncharacterized protein</fullName>
    </submittedName>
</protein>
<evidence type="ECO:0000313" key="2">
    <source>
        <dbReference type="EMBL" id="OMJ19228.1"/>
    </source>
</evidence>
<reference evidence="3" key="1">
    <citation type="submission" date="2017-01" db="EMBL/GenBank/DDBJ databases">
        <authorList>
            <person name="Wang Y."/>
            <person name="White M."/>
            <person name="Kvist S."/>
            <person name="Moncalvo J.-M."/>
        </authorList>
    </citation>
    <scope>NUCLEOTIDE SEQUENCE [LARGE SCALE GENOMIC DNA]</scope>
    <source>
        <strain evidence="3">ID-206-W2</strain>
    </source>
</reference>